<protein>
    <submittedName>
        <fullName evidence="1">Uncharacterized protein</fullName>
    </submittedName>
</protein>
<evidence type="ECO:0000313" key="1">
    <source>
        <dbReference type="EMBL" id="CAE7772625.1"/>
    </source>
</evidence>
<dbReference type="Proteomes" id="UP000649617">
    <property type="component" value="Unassembled WGS sequence"/>
</dbReference>
<name>A0A812YEV6_SYMPI</name>
<proteinExistence type="predicted"/>
<dbReference type="AlphaFoldDB" id="A0A812YEV6"/>
<sequence>MRSFRVRKFSERSCQRGGSASYSACLMSLALLIRRDLASVMKYRLWAYWHWLRAGEVGAPPPQVQSYKRKRKSWDANGDEIAQAPCKIFTRPSRCASDSKAFLFQLVTELFNSQAGVSMKAATPVYGFKPMPLDQVLQTCVDFFERGCVDYPEEAKKAAMKLPSEPAATALKVLERSCG</sequence>
<dbReference type="EMBL" id="CAJNIZ010047645">
    <property type="protein sequence ID" value="CAE7772625.1"/>
    <property type="molecule type" value="Genomic_DNA"/>
</dbReference>
<accession>A0A812YEV6</accession>
<organism evidence="1 2">
    <name type="scientific">Symbiodinium pilosum</name>
    <name type="common">Dinoflagellate</name>
    <dbReference type="NCBI Taxonomy" id="2952"/>
    <lineage>
        <taxon>Eukaryota</taxon>
        <taxon>Sar</taxon>
        <taxon>Alveolata</taxon>
        <taxon>Dinophyceae</taxon>
        <taxon>Suessiales</taxon>
        <taxon>Symbiodiniaceae</taxon>
        <taxon>Symbiodinium</taxon>
    </lineage>
</organism>
<reference evidence="1" key="1">
    <citation type="submission" date="2021-02" db="EMBL/GenBank/DDBJ databases">
        <authorList>
            <person name="Dougan E. K."/>
            <person name="Rhodes N."/>
            <person name="Thang M."/>
            <person name="Chan C."/>
        </authorList>
    </citation>
    <scope>NUCLEOTIDE SEQUENCE</scope>
</reference>
<keyword evidence="2" id="KW-1185">Reference proteome</keyword>
<gene>
    <name evidence="1" type="ORF">SPIL2461_LOCUS22789</name>
</gene>
<comment type="caution">
    <text evidence="1">The sequence shown here is derived from an EMBL/GenBank/DDBJ whole genome shotgun (WGS) entry which is preliminary data.</text>
</comment>
<evidence type="ECO:0000313" key="2">
    <source>
        <dbReference type="Proteomes" id="UP000649617"/>
    </source>
</evidence>
<dbReference type="OrthoDB" id="16464at2759"/>